<dbReference type="InterPro" id="IPR001584">
    <property type="entry name" value="Integrase_cat-core"/>
</dbReference>
<dbReference type="EMBL" id="JACCFL010000001">
    <property type="protein sequence ID" value="NYJ25861.1"/>
    <property type="molecule type" value="Genomic_DNA"/>
</dbReference>
<evidence type="ECO:0000259" key="1">
    <source>
        <dbReference type="PROSITE" id="PS50994"/>
    </source>
</evidence>
<accession>A0A853D354</accession>
<dbReference type="InterPro" id="IPR012337">
    <property type="entry name" value="RNaseH-like_sf"/>
</dbReference>
<proteinExistence type="predicted"/>
<evidence type="ECO:0000313" key="2">
    <source>
        <dbReference type="EMBL" id="NYJ25861.1"/>
    </source>
</evidence>
<dbReference type="PANTHER" id="PTHR46889:SF4">
    <property type="entry name" value="TRANSPOSASE INSO FOR INSERTION SEQUENCE ELEMENT IS911B-RELATED"/>
    <property type="match status" value="1"/>
</dbReference>
<dbReference type="GO" id="GO:0003676">
    <property type="term" value="F:nucleic acid binding"/>
    <property type="evidence" value="ECO:0007669"/>
    <property type="project" value="InterPro"/>
</dbReference>
<dbReference type="SUPFAM" id="SSF53098">
    <property type="entry name" value="Ribonuclease H-like"/>
    <property type="match status" value="1"/>
</dbReference>
<dbReference type="InterPro" id="IPR050900">
    <property type="entry name" value="Transposase_IS3/IS150/IS904"/>
</dbReference>
<organism evidence="2 3">
    <name type="scientific">Leifsonia shinshuensis</name>
    <dbReference type="NCBI Taxonomy" id="150026"/>
    <lineage>
        <taxon>Bacteria</taxon>
        <taxon>Bacillati</taxon>
        <taxon>Actinomycetota</taxon>
        <taxon>Actinomycetes</taxon>
        <taxon>Micrococcales</taxon>
        <taxon>Microbacteriaceae</taxon>
        <taxon>Leifsonia</taxon>
    </lineage>
</organism>
<name>A0A853D354_9MICO</name>
<feature type="domain" description="Integrase catalytic" evidence="1">
    <location>
        <begin position="1"/>
        <end position="101"/>
    </location>
</feature>
<dbReference type="AlphaFoldDB" id="A0A853D354"/>
<dbReference type="PANTHER" id="PTHR46889">
    <property type="entry name" value="TRANSPOSASE INSF FOR INSERTION SEQUENCE IS3B-RELATED"/>
    <property type="match status" value="1"/>
</dbReference>
<protein>
    <submittedName>
        <fullName evidence="2">Transposase InsO family protein</fullName>
    </submittedName>
</protein>
<evidence type="ECO:0000313" key="3">
    <source>
        <dbReference type="Proteomes" id="UP000578352"/>
    </source>
</evidence>
<dbReference type="InterPro" id="IPR036397">
    <property type="entry name" value="RNaseH_sf"/>
</dbReference>
<dbReference type="Pfam" id="PF13683">
    <property type="entry name" value="rve_3"/>
    <property type="match status" value="1"/>
</dbReference>
<sequence length="116" mass="12905">MQRPIEPKQFTSISFAETLALEGIAASIGSIGDAYDNALAESTIGLFKNEAIRDDSPFRNGPLRTVDDVEWVTAEWVDWYNHRRLHSTLGDVPPDEFEAVYYADLETPSHPVLAPA</sequence>
<dbReference type="Gene3D" id="3.30.420.10">
    <property type="entry name" value="Ribonuclease H-like superfamily/Ribonuclease H"/>
    <property type="match status" value="1"/>
</dbReference>
<comment type="caution">
    <text evidence="2">The sequence shown here is derived from an EMBL/GenBank/DDBJ whole genome shotgun (WGS) entry which is preliminary data.</text>
</comment>
<dbReference type="GO" id="GO:0015074">
    <property type="term" value="P:DNA integration"/>
    <property type="evidence" value="ECO:0007669"/>
    <property type="project" value="InterPro"/>
</dbReference>
<dbReference type="PROSITE" id="PS50994">
    <property type="entry name" value="INTEGRASE"/>
    <property type="match status" value="1"/>
</dbReference>
<gene>
    <name evidence="2" type="ORF">HNR13_004148</name>
</gene>
<reference evidence="2 3" key="1">
    <citation type="submission" date="2020-07" db="EMBL/GenBank/DDBJ databases">
        <title>Sequencing the genomes of 1000 actinobacteria strains.</title>
        <authorList>
            <person name="Klenk H.-P."/>
        </authorList>
    </citation>
    <scope>NUCLEOTIDE SEQUENCE [LARGE SCALE GENOMIC DNA]</scope>
    <source>
        <strain evidence="2 3">DSM 15165</strain>
    </source>
</reference>
<dbReference type="Proteomes" id="UP000578352">
    <property type="component" value="Unassembled WGS sequence"/>
</dbReference>